<comment type="subcellular location">
    <subcellularLocation>
        <location evidence="1 7">Cytoplasm</location>
    </subcellularLocation>
</comment>
<dbReference type="PANTHER" id="PTHR42891">
    <property type="entry name" value="D-GLYCERO-BETA-D-MANNO-HEPTOSE-1,7-BISPHOSPHATE 7-PHOSPHATASE"/>
    <property type="match status" value="1"/>
</dbReference>
<evidence type="ECO:0000256" key="2">
    <source>
        <dbReference type="ARBA" id="ARBA00022490"/>
    </source>
</evidence>
<evidence type="ECO:0000256" key="5">
    <source>
        <dbReference type="ARBA" id="ARBA00023277"/>
    </source>
</evidence>
<dbReference type="InterPro" id="IPR006543">
    <property type="entry name" value="Histidinol-phos"/>
</dbReference>
<dbReference type="InterPro" id="IPR004446">
    <property type="entry name" value="Heptose_bisP_phosphatase"/>
</dbReference>
<dbReference type="GO" id="GO:0016787">
    <property type="term" value="F:hydrolase activity"/>
    <property type="evidence" value="ECO:0007669"/>
    <property type="project" value="UniProtKB-KW"/>
</dbReference>
<dbReference type="RefSeq" id="WP_245029739.1">
    <property type="nucleotide sequence ID" value="NZ_CP095075.1"/>
</dbReference>
<dbReference type="PANTHER" id="PTHR42891:SF1">
    <property type="entry name" value="D-GLYCERO-BETA-D-MANNO-HEPTOSE-1,7-BISPHOSPHATE 7-PHOSPHATASE"/>
    <property type="match status" value="1"/>
</dbReference>
<organism evidence="8 9">
    <name type="scientific">Halobacillus amylolyticus</name>
    <dbReference type="NCBI Taxonomy" id="2932259"/>
    <lineage>
        <taxon>Bacteria</taxon>
        <taxon>Bacillati</taxon>
        <taxon>Bacillota</taxon>
        <taxon>Bacilli</taxon>
        <taxon>Bacillales</taxon>
        <taxon>Bacillaceae</taxon>
        <taxon>Halobacillus</taxon>
    </lineage>
</organism>
<dbReference type="NCBIfam" id="TIGR01662">
    <property type="entry name" value="HAD-SF-IIIA"/>
    <property type="match status" value="1"/>
</dbReference>
<sequence length="172" mass="19160">MKAIFLDRDGTLGGSDQIEYPGDFSLYPGVQEKLQIVQVEGIKLFSFTNQPGIAKGLATMESFREELYGFGLDGVYVCPHLPVDQCNCRKPMIGMIELACRDHGLLPSECFVIGDRLKDMMAAWQAGCMSILVQTGSGKESLKEWKQLDKRPTINFIAEDIIHALDWLTLGK</sequence>
<evidence type="ECO:0000313" key="8">
    <source>
        <dbReference type="EMBL" id="UOR10570.1"/>
    </source>
</evidence>
<comment type="similarity">
    <text evidence="7">Belongs to the gmhB family.</text>
</comment>
<evidence type="ECO:0000256" key="3">
    <source>
        <dbReference type="ARBA" id="ARBA00022723"/>
    </source>
</evidence>
<dbReference type="SUPFAM" id="SSF56784">
    <property type="entry name" value="HAD-like"/>
    <property type="match status" value="1"/>
</dbReference>
<dbReference type="InterPro" id="IPR036412">
    <property type="entry name" value="HAD-like_sf"/>
</dbReference>
<keyword evidence="5 7" id="KW-0119">Carbohydrate metabolism</keyword>
<dbReference type="InterPro" id="IPR006549">
    <property type="entry name" value="HAD-SF_hydro_IIIA"/>
</dbReference>
<dbReference type="Proteomes" id="UP000830326">
    <property type="component" value="Chromosome"/>
</dbReference>
<keyword evidence="3" id="KW-0479">Metal-binding</keyword>
<dbReference type="InterPro" id="IPR023214">
    <property type="entry name" value="HAD_sf"/>
</dbReference>
<dbReference type="EMBL" id="CP095075">
    <property type="protein sequence ID" value="UOR10570.1"/>
    <property type="molecule type" value="Genomic_DNA"/>
</dbReference>
<evidence type="ECO:0000256" key="6">
    <source>
        <dbReference type="ARBA" id="ARBA00031828"/>
    </source>
</evidence>
<accession>A0ABY4H6T5</accession>
<dbReference type="NCBIfam" id="TIGR01656">
    <property type="entry name" value="Histidinol-ppas"/>
    <property type="match status" value="1"/>
</dbReference>
<keyword evidence="9" id="KW-1185">Reference proteome</keyword>
<dbReference type="PIRSF" id="PIRSF004682">
    <property type="entry name" value="GmhB"/>
    <property type="match status" value="1"/>
</dbReference>
<evidence type="ECO:0000256" key="4">
    <source>
        <dbReference type="ARBA" id="ARBA00022801"/>
    </source>
</evidence>
<name>A0ABY4H6T5_9BACI</name>
<protein>
    <recommendedName>
        <fullName evidence="6 7">D,D-heptose 1,7-bisphosphate phosphatase</fullName>
        <ecNumber evidence="7">3.1.3.-</ecNumber>
    </recommendedName>
</protein>
<keyword evidence="4 7" id="KW-0378">Hydrolase</keyword>
<evidence type="ECO:0000256" key="1">
    <source>
        <dbReference type="ARBA" id="ARBA00004496"/>
    </source>
</evidence>
<dbReference type="EC" id="3.1.3.-" evidence="7"/>
<keyword evidence="2 7" id="KW-0963">Cytoplasm</keyword>
<dbReference type="Gene3D" id="3.40.50.1000">
    <property type="entry name" value="HAD superfamily/HAD-like"/>
    <property type="match status" value="1"/>
</dbReference>
<dbReference type="Pfam" id="PF13242">
    <property type="entry name" value="Hydrolase_like"/>
    <property type="match status" value="1"/>
</dbReference>
<reference evidence="8" key="1">
    <citation type="submission" date="2022-04" db="EMBL/GenBank/DDBJ databases">
        <title>Halobacillus sp. isolated from saltern.</title>
        <authorList>
            <person name="Won M."/>
            <person name="Lee C.-M."/>
            <person name="Woen H.-Y."/>
            <person name="Kwon S.-W."/>
        </authorList>
    </citation>
    <scope>NUCLEOTIDE SEQUENCE</scope>
    <source>
        <strain evidence="8">SSHM10-5</strain>
    </source>
</reference>
<evidence type="ECO:0000313" key="9">
    <source>
        <dbReference type="Proteomes" id="UP000830326"/>
    </source>
</evidence>
<evidence type="ECO:0000256" key="7">
    <source>
        <dbReference type="PIRNR" id="PIRNR004682"/>
    </source>
</evidence>
<gene>
    <name evidence="8" type="ORF">MUO15_12885</name>
</gene>
<proteinExistence type="inferred from homology"/>